<evidence type="ECO:0000313" key="3">
    <source>
        <dbReference type="Proteomes" id="UP000288805"/>
    </source>
</evidence>
<proteinExistence type="predicted"/>
<gene>
    <name evidence="2" type="ORF">CK203_095832</name>
</gene>
<dbReference type="EMBL" id="QGNW01002191">
    <property type="protein sequence ID" value="RVW23621.1"/>
    <property type="molecule type" value="Genomic_DNA"/>
</dbReference>
<evidence type="ECO:0000313" key="2">
    <source>
        <dbReference type="EMBL" id="RVW23621.1"/>
    </source>
</evidence>
<feature type="domain" description="Transposase MuDR plant" evidence="1">
    <location>
        <begin position="168"/>
        <end position="222"/>
    </location>
</feature>
<comment type="caution">
    <text evidence="2">The sequence shown here is derived from an EMBL/GenBank/DDBJ whole genome shotgun (WGS) entry which is preliminary data.</text>
</comment>
<organism evidence="2 3">
    <name type="scientific">Vitis vinifera</name>
    <name type="common">Grape</name>
    <dbReference type="NCBI Taxonomy" id="29760"/>
    <lineage>
        <taxon>Eukaryota</taxon>
        <taxon>Viridiplantae</taxon>
        <taxon>Streptophyta</taxon>
        <taxon>Embryophyta</taxon>
        <taxon>Tracheophyta</taxon>
        <taxon>Spermatophyta</taxon>
        <taxon>Magnoliopsida</taxon>
        <taxon>eudicotyledons</taxon>
        <taxon>Gunneridae</taxon>
        <taxon>Pentapetalae</taxon>
        <taxon>rosids</taxon>
        <taxon>Vitales</taxon>
        <taxon>Vitaceae</taxon>
        <taxon>Viteae</taxon>
        <taxon>Vitis</taxon>
    </lineage>
</organism>
<name>A0A438CKA7_VITVI</name>
<reference evidence="2 3" key="1">
    <citation type="journal article" date="2018" name="PLoS Genet.">
        <title>Population sequencing reveals clonal diversity and ancestral inbreeding in the grapevine cultivar Chardonnay.</title>
        <authorList>
            <person name="Roach M.J."/>
            <person name="Johnson D.L."/>
            <person name="Bohlmann J."/>
            <person name="van Vuuren H.J."/>
            <person name="Jones S.J."/>
            <person name="Pretorius I.S."/>
            <person name="Schmidt S.A."/>
            <person name="Borneman A.R."/>
        </authorList>
    </citation>
    <scope>NUCLEOTIDE SEQUENCE [LARGE SCALE GENOMIC DNA]</scope>
    <source>
        <strain evidence="3">cv. Chardonnay</strain>
        <tissue evidence="2">Leaf</tissue>
    </source>
</reference>
<dbReference type="Pfam" id="PF03108">
    <property type="entry name" value="DBD_Tnp_Mut"/>
    <property type="match status" value="1"/>
</dbReference>
<dbReference type="InterPro" id="IPR004332">
    <property type="entry name" value="Transposase_MuDR"/>
</dbReference>
<dbReference type="PANTHER" id="PTHR31973">
    <property type="entry name" value="POLYPROTEIN, PUTATIVE-RELATED"/>
    <property type="match status" value="1"/>
</dbReference>
<evidence type="ECO:0000259" key="1">
    <source>
        <dbReference type="Pfam" id="PF03108"/>
    </source>
</evidence>
<dbReference type="Proteomes" id="UP000288805">
    <property type="component" value="Unassembled WGS sequence"/>
</dbReference>
<dbReference type="AlphaFoldDB" id="A0A438CKA7"/>
<sequence>MEEDMFCYIHEGDQLVKCVGGSVEYQGGCTESMVVSRHMSHSDFVSKLCDELHFDQNSIKLEFMVKFEPSYLLQLHDDATLLKMFRFNKMFCHVYVSSSSEVVEGCIAPNSAPTPIVGLNSAHLLPSGGHPPIDICNYSFPIESYGFSHRCAESNMLERDSRRFENSIMGSGHTFPNAAEFLDAVYLMSIFGRFCYCFKRNSTKHMTVVCTVTKCPWKVIARAVGDLNIVQVHTFHNHHNHNLKYVATCQPLMRSNWASLLIDDVIRSTPDYQPHQICKDFQRQHGMQLTYLQAWNIKEKANEHIYGEPKYYYKLLQWDKVVGDKEGVIILDRHPAFLRSVPEVFGLENHAYCYRHLKENFSSFLSKHNIRGNKGKENALQFLDSIAYARLEHDYNVSMFELQKYNDTLAKWVEENEPEHWAMSKFPKKRWDKMTTNLAESFNAWLRNERHHSICTFLMEHMAKLGSMFVKHKEESNNWKGCIRPKIEEKVQQKIAKGVWKCWASFVNMRRPLFFPSGPMTCQWSIMMVWFDLSPVKFSSLLTLPILSGLLEDQERSALSPNFKINELSIAQDVILPGTIGKHAKTLCLKCNAVTFFPD</sequence>
<dbReference type="PANTHER" id="PTHR31973:SF187">
    <property type="entry name" value="MUTATOR TRANSPOSASE MUDRA PROTEIN"/>
    <property type="match status" value="1"/>
</dbReference>
<protein>
    <recommendedName>
        <fullName evidence="1">Transposase MuDR plant domain-containing protein</fullName>
    </recommendedName>
</protein>
<accession>A0A438CKA7</accession>